<dbReference type="AlphaFoldDB" id="A7ARP5"/>
<evidence type="ECO:0000256" key="3">
    <source>
        <dbReference type="ARBA" id="ARBA00022833"/>
    </source>
</evidence>
<protein>
    <submittedName>
        <fullName evidence="5">RNAse P protein subunit domain containing protein</fullName>
    </submittedName>
</protein>
<dbReference type="KEGG" id="bbo:BBOV_IV008600"/>
<keyword evidence="6" id="KW-1185">Reference proteome</keyword>
<keyword evidence="2" id="KW-0479">Metal-binding</keyword>
<dbReference type="OMA" id="FCKGCNT"/>
<evidence type="ECO:0000313" key="6">
    <source>
        <dbReference type="Proteomes" id="UP000002173"/>
    </source>
</evidence>
<dbReference type="RefSeq" id="XP_001610782.1">
    <property type="nucleotide sequence ID" value="XM_001610732.1"/>
</dbReference>
<reference evidence="6" key="2">
    <citation type="journal article" date="2020" name="Data Brief">
        <title>Transcriptome dataset of Babesia bovis life stages within vertebrate and invertebrate hosts.</title>
        <authorList>
            <person name="Ueti M.W."/>
            <person name="Johnson W.C."/>
            <person name="Kappmeyer L.S."/>
            <person name="Herndon D.R."/>
            <person name="Mousel M.R."/>
            <person name="Reif K.E."/>
            <person name="Taus N.S."/>
            <person name="Ifeonu O.O."/>
            <person name="Silva J.C."/>
            <person name="Suarez C.E."/>
            <person name="Brayton K.A."/>
        </authorList>
    </citation>
    <scope>NUCLEOTIDE SEQUENCE [LARGE SCALE GENOMIC DNA]</scope>
</reference>
<dbReference type="GO" id="GO:0005655">
    <property type="term" value="C:nucleolar ribonuclease P complex"/>
    <property type="evidence" value="ECO:0007669"/>
    <property type="project" value="TreeGrafter"/>
</dbReference>
<evidence type="ECO:0000256" key="2">
    <source>
        <dbReference type="ARBA" id="ARBA00022723"/>
    </source>
</evidence>
<gene>
    <name evidence="5" type="ORF">BBOV_IV008600</name>
</gene>
<reference evidence="6" key="3">
    <citation type="journal article" date="2021" name="Int. J. Parasitol.">
        <title>Comparative analysis of gene expression between Babesia bovis blood stages and kinetes allowed by improved genome annotation.</title>
        <authorList>
            <person name="Ueti M.W."/>
            <person name="Johnson W.C."/>
            <person name="Kappmeyer L.S."/>
            <person name="Herndon D.R."/>
            <person name="Mousel M.R."/>
            <person name="Reif K.E."/>
            <person name="Taus N.S."/>
            <person name="Ifeonu O.O."/>
            <person name="Silva J.C."/>
            <person name="Suarez C.E."/>
            <person name="Brayton K.A."/>
        </authorList>
    </citation>
    <scope>NUCLEOTIDE SEQUENCE [LARGE SCALE GENOMIC DNA]</scope>
</reference>
<accession>A7ARP5</accession>
<dbReference type="GO" id="GO:0008033">
    <property type="term" value="P:tRNA processing"/>
    <property type="evidence" value="ECO:0007669"/>
    <property type="project" value="UniProtKB-KW"/>
</dbReference>
<dbReference type="GeneID" id="5479016"/>
<dbReference type="GO" id="GO:0046872">
    <property type="term" value="F:metal ion binding"/>
    <property type="evidence" value="ECO:0007669"/>
    <property type="project" value="UniProtKB-KW"/>
</dbReference>
<evidence type="ECO:0000256" key="4">
    <source>
        <dbReference type="ARBA" id="ARBA00038402"/>
    </source>
</evidence>
<dbReference type="PANTHER" id="PTHR14742">
    <property type="entry name" value="RIBONUCLEASE P SUBUNIT P21"/>
    <property type="match status" value="1"/>
</dbReference>
<comment type="similarity">
    <text evidence="4">Belongs to the eukaryotic/archaeal RNase P protein component 4 family.</text>
</comment>
<comment type="caution">
    <text evidence="5">The sequence shown here is derived from an EMBL/GenBank/DDBJ whole genome shotgun (WGS) entry which is preliminary data.</text>
</comment>
<dbReference type="PANTHER" id="PTHR14742:SF0">
    <property type="entry name" value="RIBONUCLEASE P PROTEIN SUBUNIT P21"/>
    <property type="match status" value="1"/>
</dbReference>
<keyword evidence="1" id="KW-0819">tRNA processing</keyword>
<evidence type="ECO:0000256" key="1">
    <source>
        <dbReference type="ARBA" id="ARBA00022694"/>
    </source>
</evidence>
<dbReference type="eggNOG" id="ENOG502SC64">
    <property type="taxonomic scope" value="Eukaryota"/>
</dbReference>
<proteinExistence type="inferred from homology"/>
<evidence type="ECO:0000313" key="5">
    <source>
        <dbReference type="EMBL" id="EDO07214.1"/>
    </source>
</evidence>
<organism evidence="5 6">
    <name type="scientific">Babesia bovis</name>
    <dbReference type="NCBI Taxonomy" id="5865"/>
    <lineage>
        <taxon>Eukaryota</taxon>
        <taxon>Sar</taxon>
        <taxon>Alveolata</taxon>
        <taxon>Apicomplexa</taxon>
        <taxon>Aconoidasida</taxon>
        <taxon>Piroplasmida</taxon>
        <taxon>Babesiidae</taxon>
        <taxon>Babesia</taxon>
    </lineage>
</organism>
<sequence length="173" mass="19567">MKKDKYATHAEKARNNDEAIKSAYANNVHVKRLNFLLDAAGIMSTVCPNISRSYVKELREIAQKHVIRLHASFKRYFCKGCNTVLLPGVNAVVRAESHGNMLQSDPGNKRERYHDSTVAILKNDHVTDEVLIDASLYDWMAVTCCICTRTRRTKLEPCDNMMSLPKDGISNEP</sequence>
<dbReference type="Proteomes" id="UP000002173">
    <property type="component" value="Unassembled WGS sequence"/>
</dbReference>
<dbReference type="Pfam" id="PF04032">
    <property type="entry name" value="Rpr2"/>
    <property type="match status" value="1"/>
</dbReference>
<dbReference type="InterPro" id="IPR007175">
    <property type="entry name" value="Rpr2/Snm1/Rpp21"/>
</dbReference>
<dbReference type="Gene3D" id="6.20.50.20">
    <property type="match status" value="1"/>
</dbReference>
<name>A7ARP5_BABBO</name>
<keyword evidence="3" id="KW-0862">Zinc</keyword>
<dbReference type="STRING" id="5865.A7ARP5"/>
<dbReference type="EMBL" id="AAXT01000002">
    <property type="protein sequence ID" value="EDO07214.1"/>
    <property type="molecule type" value="Genomic_DNA"/>
</dbReference>
<reference evidence="5 6" key="1">
    <citation type="journal article" date="2007" name="PLoS Pathog.">
        <title>Genome sequence of Babesia bovis and comparative analysis of apicomplexan hemoprotozoa.</title>
        <authorList>
            <person name="Brayton K.A."/>
            <person name="Lau A.O.T."/>
            <person name="Herndon D.R."/>
            <person name="Hannick L."/>
            <person name="Kappmeyer L.S."/>
            <person name="Berens S.J."/>
            <person name="Bidwell S.L."/>
            <person name="Brown W.C."/>
            <person name="Crabtree J."/>
            <person name="Fadrosh D."/>
            <person name="Feldblum T."/>
            <person name="Forberger H.A."/>
            <person name="Haas B.J."/>
            <person name="Howell J.M."/>
            <person name="Khouri H."/>
            <person name="Koo H."/>
            <person name="Mann D.J."/>
            <person name="Norimine J."/>
            <person name="Paulsen I.T."/>
            <person name="Radune D."/>
            <person name="Ren Q."/>
            <person name="Smith R.K. Jr."/>
            <person name="Suarez C.E."/>
            <person name="White O."/>
            <person name="Wortman J.R."/>
            <person name="Knowles D.P. Jr."/>
            <person name="McElwain T.F."/>
            <person name="Nene V.M."/>
        </authorList>
    </citation>
    <scope>NUCLEOTIDE SEQUENCE [LARGE SCALE GENOMIC DNA]</scope>
    <source>
        <strain evidence="5">T2Bo</strain>
    </source>
</reference>
<dbReference type="VEuPathDB" id="PiroplasmaDB:BBOV_IV008600"/>
<dbReference type="InParanoid" id="A7ARP5"/>